<dbReference type="PROSITE" id="PS50022">
    <property type="entry name" value="FA58C_3"/>
    <property type="match status" value="4"/>
</dbReference>
<dbReference type="Gene3D" id="3.20.20.80">
    <property type="entry name" value="Glycosidases"/>
    <property type="match status" value="1"/>
</dbReference>
<feature type="domain" description="F5/8 type C" evidence="4">
    <location>
        <begin position="800"/>
        <end position="944"/>
    </location>
</feature>
<keyword evidence="2" id="KW-0326">Glycosidase</keyword>
<protein>
    <recommendedName>
        <fullName evidence="4">F5/8 type C domain-containing protein</fullName>
    </recommendedName>
</protein>
<dbReference type="Pfam" id="PF00150">
    <property type="entry name" value="Cellulase"/>
    <property type="match status" value="1"/>
</dbReference>
<keyword evidence="1" id="KW-0378">Hydrolase</keyword>
<feature type="domain" description="F5/8 type C" evidence="4">
    <location>
        <begin position="314"/>
        <end position="469"/>
    </location>
</feature>
<dbReference type="InterPro" id="IPR050386">
    <property type="entry name" value="Glycosyl_hydrolase_5"/>
</dbReference>
<evidence type="ECO:0000256" key="3">
    <source>
        <dbReference type="SAM" id="SignalP"/>
    </source>
</evidence>
<feature type="chain" id="PRO_5014616653" description="F5/8 type C domain-containing protein" evidence="3">
    <location>
        <begin position="29"/>
        <end position="945"/>
    </location>
</feature>
<dbReference type="AlphaFoldDB" id="A0A2K9DIW4"/>
<gene>
    <name evidence="5" type="ORF">CXR34_16760</name>
</gene>
<evidence type="ECO:0000259" key="4">
    <source>
        <dbReference type="PROSITE" id="PS50022"/>
    </source>
</evidence>
<evidence type="ECO:0000256" key="2">
    <source>
        <dbReference type="ARBA" id="ARBA00023295"/>
    </source>
</evidence>
<dbReference type="GO" id="GO:0005576">
    <property type="term" value="C:extracellular region"/>
    <property type="evidence" value="ECO:0007669"/>
    <property type="project" value="TreeGrafter"/>
</dbReference>
<dbReference type="Gene3D" id="2.60.120.260">
    <property type="entry name" value="Galactose-binding domain-like"/>
    <property type="match status" value="4"/>
</dbReference>
<dbReference type="GO" id="GO:0005886">
    <property type="term" value="C:plasma membrane"/>
    <property type="evidence" value="ECO:0007669"/>
    <property type="project" value="UniProtKB-SubCell"/>
</dbReference>
<dbReference type="PANTHER" id="PTHR31297">
    <property type="entry name" value="GLUCAN ENDO-1,6-BETA-GLUCOSIDASE B"/>
    <property type="match status" value="1"/>
</dbReference>
<dbReference type="PANTHER" id="PTHR31297:SF42">
    <property type="entry name" value="GLYCOSIDE HYDROLASE FAMILY 5 DOMAIN-CONTAINING PROTEIN"/>
    <property type="match status" value="1"/>
</dbReference>
<dbReference type="InterPro" id="IPR000421">
    <property type="entry name" value="FA58C"/>
</dbReference>
<dbReference type="GO" id="GO:0008422">
    <property type="term" value="F:beta-glucosidase activity"/>
    <property type="evidence" value="ECO:0007669"/>
    <property type="project" value="TreeGrafter"/>
</dbReference>
<keyword evidence="3" id="KW-0732">Signal</keyword>
<dbReference type="GO" id="GO:0071555">
    <property type="term" value="P:cell wall organization"/>
    <property type="evidence" value="ECO:0007669"/>
    <property type="project" value="UniProtKB-KW"/>
</dbReference>
<dbReference type="InterPro" id="IPR008979">
    <property type="entry name" value="Galactose-bd-like_sf"/>
</dbReference>
<reference evidence="5 6" key="1">
    <citation type="submission" date="2017-12" db="EMBL/GenBank/DDBJ databases">
        <title>Isolation and characterization of estrogens degradatiion strain Microbacterium hominis SJTG1.</title>
        <authorList>
            <person name="Xiong W."/>
            <person name="Yin C."/>
            <person name="Zheng D."/>
            <person name="Liang R."/>
        </authorList>
    </citation>
    <scope>NUCLEOTIDE SEQUENCE [LARGE SCALE GENOMIC DNA]</scope>
    <source>
        <strain evidence="5 6">SJTG1</strain>
    </source>
</reference>
<feature type="domain" description="F5/8 type C" evidence="4">
    <location>
        <begin position="229"/>
        <end position="304"/>
    </location>
</feature>
<dbReference type="Pfam" id="PF00754">
    <property type="entry name" value="F5_F8_type_C"/>
    <property type="match status" value="4"/>
</dbReference>
<dbReference type="SUPFAM" id="SSF51445">
    <property type="entry name" value="(Trans)glycosidases"/>
    <property type="match status" value="1"/>
</dbReference>
<feature type="signal peptide" evidence="3">
    <location>
        <begin position="1"/>
        <end position="28"/>
    </location>
</feature>
<dbReference type="SUPFAM" id="SSF49785">
    <property type="entry name" value="Galactose-binding domain-like"/>
    <property type="match status" value="4"/>
</dbReference>
<dbReference type="Proteomes" id="UP000233276">
    <property type="component" value="Chromosome"/>
</dbReference>
<feature type="domain" description="F5/8 type C" evidence="4">
    <location>
        <begin position="59"/>
        <end position="203"/>
    </location>
</feature>
<name>A0A2K9DIW4_9MICO</name>
<organism evidence="5 6">
    <name type="scientific">Microbacterium hominis</name>
    <dbReference type="NCBI Taxonomy" id="162426"/>
    <lineage>
        <taxon>Bacteria</taxon>
        <taxon>Bacillati</taxon>
        <taxon>Actinomycetota</taxon>
        <taxon>Actinomycetes</taxon>
        <taxon>Micrococcales</taxon>
        <taxon>Microbacteriaceae</taxon>
        <taxon>Microbacterium</taxon>
    </lineage>
</organism>
<dbReference type="GO" id="GO:0009986">
    <property type="term" value="C:cell surface"/>
    <property type="evidence" value="ECO:0007669"/>
    <property type="project" value="TreeGrafter"/>
</dbReference>
<dbReference type="GO" id="GO:0009251">
    <property type="term" value="P:glucan catabolic process"/>
    <property type="evidence" value="ECO:0007669"/>
    <property type="project" value="TreeGrafter"/>
</dbReference>
<evidence type="ECO:0000313" key="5">
    <source>
        <dbReference type="EMBL" id="AUG30949.1"/>
    </source>
</evidence>
<dbReference type="KEGG" id="mhos:CXR34_16760"/>
<dbReference type="InterPro" id="IPR017853">
    <property type="entry name" value="GH"/>
</dbReference>
<evidence type="ECO:0000313" key="6">
    <source>
        <dbReference type="Proteomes" id="UP000233276"/>
    </source>
</evidence>
<proteinExistence type="predicted"/>
<accession>A0A2K9DIW4</accession>
<dbReference type="RefSeq" id="WP_101307065.1">
    <property type="nucleotide sequence ID" value="NZ_CP025299.1"/>
</dbReference>
<dbReference type="EMBL" id="CP025299">
    <property type="protein sequence ID" value="AUG30949.1"/>
    <property type="molecule type" value="Genomic_DNA"/>
</dbReference>
<sequence length="945" mass="100662">MKRHVLAALVTAAAVAATAVLPVTAAHAAALTSADFLKASGNVLKKSSGTGAAVNLRGTNIGGWLTQEDWMSPLGEFAADRTGWTATASAGTPANALDGSGTSRWTTGANQAGGEWIRLDLGAATLFNRLTIDNTANGGQWPRALTVETSSNGSTWTSVANQPGADGLTTVKFSPQVARYVRVTQTGTAAAPWSVGEINLYSDPVLFNGTHTATATSSAPGTNAQMTLDGNVSTVWQSGAPQAPGQSLTVDLGRNVDMDKVLFDAGAATANDYPRVYDVFTSYDNASWTKVASGYGANRVVQADFQGTKNGRYLRITSNGTSSQWWSVAEIAISSGTSLDRGGWAVTSSVGASPANMLDGTTSTRWSTGAAQAPGQSVTVDMGALITLNNVTTDTAKNTTDEDDWPRGYTLQLSRDGSSWSTVATGAGTKKASTIGFTAQAARYFRLTQTASAGNWWSIGELTAGLYNDDYSLTNTMTARFGATTTASVVGTHQDTWFTANDLDAIQATGMNFIRVPIGWNVFLNLDGTWKSNPWSKIDWVVNEAASRGIYVLIDLHTVPGGGCPWGSCGRIGPNPNGFWGSATYQNWVEDIWKKIATRYNGNPAVAGYDLINEPLIDYNEDSDDVAQKSDYYNRLYTAVRAIDADHAIFLGAFFGLDKLASPSTYGWTNVVYEYHPYDMPNSKDWTAQNQLVTNELGGLAAKLSNPGVPILYGEYSLYYNDDVWARFMAGLNASQVSWSNWSYKVKGSAEDGFAYWGMYYDDRKPVPVINSDDAATYQSKLSQFGTANFTQNARFVATIAKYAGGLSSFAPVAVSHSGWTATASTTAAGSTAGAGIDGANGTSWKSGQAMAGGEWYRIDMGATRTVAMVTVQTDSGSTWDYPRGFTVETSLDGSTWSTAATGIAYGWKRPISIAPTSARYIRITQTGVAPQWWSIDEVTVYSSY</sequence>
<dbReference type="InterPro" id="IPR001547">
    <property type="entry name" value="Glyco_hydro_5"/>
</dbReference>
<evidence type="ECO:0000256" key="1">
    <source>
        <dbReference type="ARBA" id="ARBA00022801"/>
    </source>
</evidence>